<keyword evidence="9" id="KW-1185">Reference proteome</keyword>
<evidence type="ECO:0000256" key="1">
    <source>
        <dbReference type="ARBA" id="ARBA00004123"/>
    </source>
</evidence>
<reference evidence="10" key="1">
    <citation type="submission" date="2022-11" db="UniProtKB">
        <authorList>
            <consortium name="WormBaseParasite"/>
        </authorList>
    </citation>
    <scope>IDENTIFICATION</scope>
</reference>
<evidence type="ECO:0000256" key="3">
    <source>
        <dbReference type="ARBA" id="ARBA00023015"/>
    </source>
</evidence>
<dbReference type="GO" id="GO:0005634">
    <property type="term" value="C:nucleus"/>
    <property type="evidence" value="ECO:0007669"/>
    <property type="project" value="UniProtKB-SubCell"/>
</dbReference>
<keyword evidence="3" id="KW-0805">Transcription regulation</keyword>
<dbReference type="InterPro" id="IPR021640">
    <property type="entry name" value="Mediator_Med28"/>
</dbReference>
<dbReference type="WBParaSite" id="Gr19_v10_g17236.t1">
    <property type="protein sequence ID" value="Gr19_v10_g17236.t1"/>
    <property type="gene ID" value="Gr19_v10_g17236"/>
</dbReference>
<evidence type="ECO:0000313" key="10">
    <source>
        <dbReference type="WBParaSite" id="Gr19_v10_g17236.t1"/>
    </source>
</evidence>
<protein>
    <submittedName>
        <fullName evidence="10">Uncharacterized protein</fullName>
    </submittedName>
</protein>
<keyword evidence="6" id="KW-0539">Nucleus</keyword>
<dbReference type="Proteomes" id="UP000887572">
    <property type="component" value="Unplaced"/>
</dbReference>
<feature type="coiled-coil region" evidence="7">
    <location>
        <begin position="117"/>
        <end position="144"/>
    </location>
</feature>
<evidence type="ECO:0000256" key="6">
    <source>
        <dbReference type="ARBA" id="ARBA00023242"/>
    </source>
</evidence>
<evidence type="ECO:0000256" key="8">
    <source>
        <dbReference type="SAM" id="MobiDB-lite"/>
    </source>
</evidence>
<keyword evidence="5" id="KW-0804">Transcription</keyword>
<evidence type="ECO:0000256" key="4">
    <source>
        <dbReference type="ARBA" id="ARBA00023054"/>
    </source>
</evidence>
<comment type="similarity">
    <text evidence="2">Belongs to the Mediator complex subunit 28 family.</text>
</comment>
<proteinExistence type="inferred from homology"/>
<dbReference type="AlphaFoldDB" id="A0A914HGA8"/>
<evidence type="ECO:0000256" key="5">
    <source>
        <dbReference type="ARBA" id="ARBA00023163"/>
    </source>
</evidence>
<comment type="subcellular location">
    <subcellularLocation>
        <location evidence="1">Nucleus</location>
    </subcellularLocation>
</comment>
<dbReference type="Pfam" id="PF11594">
    <property type="entry name" value="Med28"/>
    <property type="match status" value="1"/>
</dbReference>
<evidence type="ECO:0000256" key="7">
    <source>
        <dbReference type="SAM" id="Coils"/>
    </source>
</evidence>
<organism evidence="9 10">
    <name type="scientific">Globodera rostochiensis</name>
    <name type="common">Golden nematode worm</name>
    <name type="synonym">Heterodera rostochiensis</name>
    <dbReference type="NCBI Taxonomy" id="31243"/>
    <lineage>
        <taxon>Eukaryota</taxon>
        <taxon>Metazoa</taxon>
        <taxon>Ecdysozoa</taxon>
        <taxon>Nematoda</taxon>
        <taxon>Chromadorea</taxon>
        <taxon>Rhabditida</taxon>
        <taxon>Tylenchina</taxon>
        <taxon>Tylenchomorpha</taxon>
        <taxon>Tylenchoidea</taxon>
        <taxon>Heteroderidae</taxon>
        <taxon>Heteroderinae</taxon>
        <taxon>Globodera</taxon>
    </lineage>
</organism>
<feature type="compositionally biased region" description="Low complexity" evidence="8">
    <location>
        <begin position="1"/>
        <end position="11"/>
    </location>
</feature>
<accession>A0A914HGA8</accession>
<sequence>MMSDRASTSTRTSRDGGEPCAEKLREIGALISAFPKGNSNDGQKPPDSALGTALKNMVIQWNSLLSQVVTEVDHPQPILEHIKETAEFSVKQFRDACLAMNSELTRISMDWQLNFPEEMVKQEIAEYENSIRRQEDLLTKISQKLDEEISSGENSNFGTNFGF</sequence>
<evidence type="ECO:0000256" key="2">
    <source>
        <dbReference type="ARBA" id="ARBA00005571"/>
    </source>
</evidence>
<name>A0A914HGA8_GLORO</name>
<keyword evidence="4 7" id="KW-0175">Coiled coil</keyword>
<feature type="region of interest" description="Disordered" evidence="8">
    <location>
        <begin position="1"/>
        <end position="20"/>
    </location>
</feature>
<evidence type="ECO:0000313" key="9">
    <source>
        <dbReference type="Proteomes" id="UP000887572"/>
    </source>
</evidence>